<keyword evidence="5" id="KW-1185">Reference proteome</keyword>
<dbReference type="RefSeq" id="WP_183505690.1">
    <property type="nucleotide sequence ID" value="NZ_BSPG01000014.1"/>
</dbReference>
<reference evidence="3 4" key="3">
    <citation type="submission" date="2020-08" db="EMBL/GenBank/DDBJ databases">
        <title>Genomic Encyclopedia of Type Strains, Phase IV (KMG-IV): sequencing the most valuable type-strain genomes for metagenomic binning, comparative biology and taxonomic classification.</title>
        <authorList>
            <person name="Goeker M."/>
        </authorList>
    </citation>
    <scope>NUCLEOTIDE SEQUENCE [LARGE SCALE GENOMIC DNA]</scope>
    <source>
        <strain evidence="3 4">DSM 24105</strain>
    </source>
</reference>
<evidence type="ECO:0000313" key="3">
    <source>
        <dbReference type="EMBL" id="MBB3903099.1"/>
    </source>
</evidence>
<dbReference type="Proteomes" id="UP001156881">
    <property type="component" value="Unassembled WGS sequence"/>
</dbReference>
<accession>A0A7W6AK21</accession>
<reference evidence="2" key="1">
    <citation type="journal article" date="2014" name="Int. J. Syst. Evol. Microbiol.">
        <title>Complete genome of a new Firmicutes species belonging to the dominant human colonic microbiota ('Ruminococcus bicirculans') reveals two chromosomes and a selective capacity to utilize plant glucans.</title>
        <authorList>
            <consortium name="NISC Comparative Sequencing Program"/>
            <person name="Wegmann U."/>
            <person name="Louis P."/>
            <person name="Goesmann A."/>
            <person name="Henrissat B."/>
            <person name="Duncan S.H."/>
            <person name="Flint H.J."/>
        </authorList>
    </citation>
    <scope>NUCLEOTIDE SEQUENCE</scope>
    <source>
        <strain evidence="2">NBRC 107710</strain>
    </source>
</reference>
<gene>
    <name evidence="2" type="ORF">GCM10007884_26670</name>
    <name evidence="3" type="ORF">GGR33_002601</name>
</gene>
<evidence type="ECO:0000256" key="1">
    <source>
        <dbReference type="SAM" id="SignalP"/>
    </source>
</evidence>
<proteinExistence type="predicted"/>
<dbReference type="EMBL" id="BSPG01000014">
    <property type="protein sequence ID" value="GLS44679.1"/>
    <property type="molecule type" value="Genomic_DNA"/>
</dbReference>
<dbReference type="AlphaFoldDB" id="A0A7W6AK21"/>
<dbReference type="EMBL" id="JACIDN010000004">
    <property type="protein sequence ID" value="MBB3903099.1"/>
    <property type="molecule type" value="Genomic_DNA"/>
</dbReference>
<sequence length="94" mass="10233">MTSPTRARITSMAIRLVLLAVALTAPSWARAQSCTAEIGQRESQQLVERCLEVSPATRPPCNVSNACSLIESEIVRGCRIVAEDAPRWCADYGQ</sequence>
<feature type="signal peptide" evidence="1">
    <location>
        <begin position="1"/>
        <end position="31"/>
    </location>
</feature>
<dbReference type="Proteomes" id="UP000517759">
    <property type="component" value="Unassembled WGS sequence"/>
</dbReference>
<organism evidence="3 4">
    <name type="scientific">Methylobacterium brachythecii</name>
    <dbReference type="NCBI Taxonomy" id="1176177"/>
    <lineage>
        <taxon>Bacteria</taxon>
        <taxon>Pseudomonadati</taxon>
        <taxon>Pseudomonadota</taxon>
        <taxon>Alphaproteobacteria</taxon>
        <taxon>Hyphomicrobiales</taxon>
        <taxon>Methylobacteriaceae</taxon>
        <taxon>Methylobacterium</taxon>
    </lineage>
</organism>
<protein>
    <submittedName>
        <fullName evidence="3">Uncharacterized protein</fullName>
    </submittedName>
</protein>
<reference evidence="2" key="4">
    <citation type="submission" date="2023-01" db="EMBL/GenBank/DDBJ databases">
        <title>Draft genome sequence of Methylobacterium brachythecii strain NBRC 107710.</title>
        <authorList>
            <person name="Sun Q."/>
            <person name="Mori K."/>
        </authorList>
    </citation>
    <scope>NUCLEOTIDE SEQUENCE</scope>
    <source>
        <strain evidence="2">NBRC 107710</strain>
    </source>
</reference>
<feature type="chain" id="PRO_5031251013" evidence="1">
    <location>
        <begin position="32"/>
        <end position="94"/>
    </location>
</feature>
<reference evidence="5" key="2">
    <citation type="journal article" date="2019" name="Int. J. Syst. Evol. Microbiol.">
        <title>The Global Catalogue of Microorganisms (GCM) 10K type strain sequencing project: providing services to taxonomists for standard genome sequencing and annotation.</title>
        <authorList>
            <consortium name="The Broad Institute Genomics Platform"/>
            <consortium name="The Broad Institute Genome Sequencing Center for Infectious Disease"/>
            <person name="Wu L."/>
            <person name="Ma J."/>
        </authorList>
    </citation>
    <scope>NUCLEOTIDE SEQUENCE [LARGE SCALE GENOMIC DNA]</scope>
    <source>
        <strain evidence="5">NBRC 107710</strain>
    </source>
</reference>
<name>A0A7W6AK21_9HYPH</name>
<keyword evidence="1" id="KW-0732">Signal</keyword>
<comment type="caution">
    <text evidence="3">The sequence shown here is derived from an EMBL/GenBank/DDBJ whole genome shotgun (WGS) entry which is preliminary data.</text>
</comment>
<evidence type="ECO:0000313" key="2">
    <source>
        <dbReference type="EMBL" id="GLS44679.1"/>
    </source>
</evidence>
<evidence type="ECO:0000313" key="4">
    <source>
        <dbReference type="Proteomes" id="UP000517759"/>
    </source>
</evidence>
<evidence type="ECO:0000313" key="5">
    <source>
        <dbReference type="Proteomes" id="UP001156881"/>
    </source>
</evidence>